<evidence type="ECO:0000313" key="5">
    <source>
        <dbReference type="Proteomes" id="UP000078336"/>
    </source>
</evidence>
<evidence type="ECO:0000256" key="1">
    <source>
        <dbReference type="ARBA" id="ARBA00009919"/>
    </source>
</evidence>
<organism evidence="3 5">
    <name type="scientific">Anoxybacillus flavithermus</name>
    <dbReference type="NCBI Taxonomy" id="33934"/>
    <lineage>
        <taxon>Bacteria</taxon>
        <taxon>Bacillati</taxon>
        <taxon>Bacillota</taxon>
        <taxon>Bacilli</taxon>
        <taxon>Bacillales</taxon>
        <taxon>Anoxybacillaceae</taxon>
        <taxon>Anoxybacillus</taxon>
    </lineage>
</organism>
<dbReference type="InterPro" id="IPR000594">
    <property type="entry name" value="ThiF_NAD_FAD-bd"/>
</dbReference>
<reference evidence="4 6" key="2">
    <citation type="submission" date="2019-01" db="EMBL/GenBank/DDBJ databases">
        <title>Anoxybacillus flavithermus in powdered infant formula.</title>
        <authorList>
            <person name="Rhee M.S."/>
            <person name="Choi I.-G."/>
            <person name="Cho T.J."/>
            <person name="Park B."/>
        </authorList>
    </citation>
    <scope>NUCLEOTIDE SEQUENCE [LARGE SCALE GENOMIC DNA]</scope>
    <source>
        <strain evidence="4 6">FHS-PPAM212</strain>
    </source>
</reference>
<dbReference type="EMBL" id="SBBW01000021">
    <property type="protein sequence ID" value="RWU13517.1"/>
    <property type="molecule type" value="Genomic_DNA"/>
</dbReference>
<dbReference type="OrthoDB" id="9804286at2"/>
<evidence type="ECO:0000259" key="2">
    <source>
        <dbReference type="Pfam" id="PF00899"/>
    </source>
</evidence>
<name>A0A178T9T5_9BACL</name>
<protein>
    <submittedName>
        <fullName evidence="3">Molybdopterin biosynthesis protein MoeB</fullName>
    </submittedName>
    <submittedName>
        <fullName evidence="4">Thiamine biosynthesis protein MoeB</fullName>
    </submittedName>
</protein>
<proteinExistence type="inferred from homology"/>
<evidence type="ECO:0000313" key="6">
    <source>
        <dbReference type="Proteomes" id="UP000286434"/>
    </source>
</evidence>
<dbReference type="CDD" id="cd00757">
    <property type="entry name" value="ThiF_MoeB_HesA_family"/>
    <property type="match status" value="1"/>
</dbReference>
<dbReference type="PATRIC" id="fig|33934.6.peg.1638"/>
<evidence type="ECO:0000313" key="3">
    <source>
        <dbReference type="EMBL" id="OAO79703.1"/>
    </source>
</evidence>
<dbReference type="FunFam" id="3.40.50.720:FF:000080">
    <property type="entry name" value="Thiazole biosynthesis adenylyltransferase ThiF"/>
    <property type="match status" value="1"/>
</dbReference>
<evidence type="ECO:0000313" key="4">
    <source>
        <dbReference type="EMBL" id="RWU13517.1"/>
    </source>
</evidence>
<dbReference type="Proteomes" id="UP000286434">
    <property type="component" value="Unassembled WGS sequence"/>
</dbReference>
<accession>A0A178T9T5</accession>
<comment type="caution">
    <text evidence="3">The sequence shown here is derived from an EMBL/GenBank/DDBJ whole genome shotgun (WGS) entry which is preliminary data.</text>
</comment>
<dbReference type="GO" id="GO:0008146">
    <property type="term" value="F:sulfotransferase activity"/>
    <property type="evidence" value="ECO:0007669"/>
    <property type="project" value="TreeGrafter"/>
</dbReference>
<dbReference type="RefSeq" id="WP_004889675.1">
    <property type="nucleotide sequence ID" value="NZ_CP021838.1"/>
</dbReference>
<dbReference type="GO" id="GO:0008641">
    <property type="term" value="F:ubiquitin-like modifier activating enzyme activity"/>
    <property type="evidence" value="ECO:0007669"/>
    <property type="project" value="InterPro"/>
</dbReference>
<comment type="similarity">
    <text evidence="1">Belongs to the HesA/MoeB/ThiF family.</text>
</comment>
<sequence>MERYSRQILFSPIGEEGQKKIRSKHVLIVGVGALGSATAELLTRAGVGKLTIVDRDYVDWTNLQRQTLYCEQDAESGLPKAIAAKQRLEAINHDVEIRAFVMDADDEPFVSIFEQGVDVVIDGTDNFETRFLINDLAQKYNVPWIYGACVGSYGLSFAMIPGKTPCFRCLVHHLPSYHMTCDNIGIIAPTVQMVASYQTAEALKILVEDERAIRDSLVVFDLWKNEHRFLKVNKLKNKQCPSCGEHRSYPSLQEPKAKMAVLCGRETVQIRHPHSFDLKEMAQQIKASGQKVQYNDYLMITELEGHRTVLFADGRMLIHGTKDLMDARSLYQKYFA</sequence>
<dbReference type="InterPro" id="IPR035985">
    <property type="entry name" value="Ubiquitin-activating_enz"/>
</dbReference>
<dbReference type="SUPFAM" id="SSF69572">
    <property type="entry name" value="Activating enzymes of the ubiquitin-like proteins"/>
    <property type="match status" value="1"/>
</dbReference>
<dbReference type="InterPro" id="IPR045886">
    <property type="entry name" value="ThiF/MoeB/HesA"/>
</dbReference>
<keyword evidence="5" id="KW-1185">Reference proteome</keyword>
<reference evidence="3 5" key="1">
    <citation type="submission" date="2016-03" db="EMBL/GenBank/DDBJ databases">
        <title>Spore heat resistance.</title>
        <authorList>
            <person name="Boekhorst J."/>
            <person name="Berendsen E.M."/>
            <person name="Wells-Bennik M.H."/>
            <person name="Kuipers O.P."/>
        </authorList>
    </citation>
    <scope>NUCLEOTIDE SEQUENCE [LARGE SCALE GENOMIC DNA]</scope>
    <source>
        <strain evidence="3 5">AF16</strain>
    </source>
</reference>
<dbReference type="Gene3D" id="3.40.50.720">
    <property type="entry name" value="NAD(P)-binding Rossmann-like Domain"/>
    <property type="match status" value="1"/>
</dbReference>
<dbReference type="Pfam" id="PF00899">
    <property type="entry name" value="ThiF"/>
    <property type="match status" value="1"/>
</dbReference>
<dbReference type="GO" id="GO:0016779">
    <property type="term" value="F:nucleotidyltransferase activity"/>
    <property type="evidence" value="ECO:0007669"/>
    <property type="project" value="TreeGrafter"/>
</dbReference>
<dbReference type="EMBL" id="LUCQ01000082">
    <property type="protein sequence ID" value="OAO79703.1"/>
    <property type="molecule type" value="Genomic_DNA"/>
</dbReference>
<dbReference type="PANTHER" id="PTHR10953">
    <property type="entry name" value="UBIQUITIN-ACTIVATING ENZYME E1"/>
    <property type="match status" value="1"/>
</dbReference>
<dbReference type="PANTHER" id="PTHR10953:SF102">
    <property type="entry name" value="ADENYLYLTRANSFERASE AND SULFURTRANSFERASE MOCS3"/>
    <property type="match status" value="1"/>
</dbReference>
<dbReference type="Proteomes" id="UP000078336">
    <property type="component" value="Unassembled WGS sequence"/>
</dbReference>
<feature type="domain" description="THIF-type NAD/FAD binding fold" evidence="2">
    <location>
        <begin position="4"/>
        <end position="241"/>
    </location>
</feature>
<dbReference type="GO" id="GO:0004792">
    <property type="term" value="F:thiosulfate-cyanide sulfurtransferase activity"/>
    <property type="evidence" value="ECO:0007669"/>
    <property type="project" value="TreeGrafter"/>
</dbReference>
<gene>
    <name evidence="4" type="ORF">EA138_07235</name>
    <name evidence="3" type="ORF">TAF16_1418</name>
</gene>
<dbReference type="AlphaFoldDB" id="A0A178T9T5"/>
<dbReference type="GO" id="GO:0005829">
    <property type="term" value="C:cytosol"/>
    <property type="evidence" value="ECO:0007669"/>
    <property type="project" value="TreeGrafter"/>
</dbReference>